<dbReference type="EnsemblPlants" id="AVESA.00010b.r2.1AG0011670.1">
    <property type="protein sequence ID" value="AVESA.00010b.r2.1AG0011670.1.CDS"/>
    <property type="gene ID" value="AVESA.00010b.r2.1AG0011670"/>
</dbReference>
<reference evidence="1" key="1">
    <citation type="submission" date="2021-05" db="EMBL/GenBank/DDBJ databases">
        <authorList>
            <person name="Scholz U."/>
            <person name="Mascher M."/>
            <person name="Fiebig A."/>
        </authorList>
    </citation>
    <scope>NUCLEOTIDE SEQUENCE [LARGE SCALE GENOMIC DNA]</scope>
</reference>
<evidence type="ECO:0000313" key="1">
    <source>
        <dbReference type="EnsemblPlants" id="AVESA.00010b.r2.1AG0011670.1.CDS"/>
    </source>
</evidence>
<proteinExistence type="predicted"/>
<keyword evidence="2" id="KW-1185">Reference proteome</keyword>
<organism evidence="1 2">
    <name type="scientific">Avena sativa</name>
    <name type="common">Oat</name>
    <dbReference type="NCBI Taxonomy" id="4498"/>
    <lineage>
        <taxon>Eukaryota</taxon>
        <taxon>Viridiplantae</taxon>
        <taxon>Streptophyta</taxon>
        <taxon>Embryophyta</taxon>
        <taxon>Tracheophyta</taxon>
        <taxon>Spermatophyta</taxon>
        <taxon>Magnoliopsida</taxon>
        <taxon>Liliopsida</taxon>
        <taxon>Poales</taxon>
        <taxon>Poaceae</taxon>
        <taxon>BOP clade</taxon>
        <taxon>Pooideae</taxon>
        <taxon>Poodae</taxon>
        <taxon>Poeae</taxon>
        <taxon>Poeae Chloroplast Group 1 (Aveneae type)</taxon>
        <taxon>Aveninae</taxon>
        <taxon>Avena</taxon>
    </lineage>
</organism>
<sequence>MASIQLSLLNLPPLCCCSYALLHPRTRKISPTPSFPNGTFSTAKPFLLRDFSERGGTLAWRMAGRRRLAVAGVGKGPFFGGGRRQRSTARTVGNLAFVALVAYLAVSGQFRWLLDAIVSLWLIAFFLPIVGLGALVFFARRNILQSDCPNCGKSFRVLKTSLKNGPQFCPYCTQPFSVQDDKFVRESATFSSGRASASAQAFNELFNRGSKEKAPSATGTIVDIDAEVTDIE</sequence>
<reference evidence="1" key="2">
    <citation type="submission" date="2025-09" db="UniProtKB">
        <authorList>
            <consortium name="EnsemblPlants"/>
        </authorList>
    </citation>
    <scope>IDENTIFICATION</scope>
</reference>
<dbReference type="Proteomes" id="UP001732700">
    <property type="component" value="Chromosome 1A"/>
</dbReference>
<accession>A0ACD5T8T9</accession>
<protein>
    <submittedName>
        <fullName evidence="1">Uncharacterized protein</fullName>
    </submittedName>
</protein>
<name>A0ACD5T8T9_AVESA</name>
<evidence type="ECO:0000313" key="2">
    <source>
        <dbReference type="Proteomes" id="UP001732700"/>
    </source>
</evidence>